<dbReference type="InterPro" id="IPR003675">
    <property type="entry name" value="Rce1/LyrA-like_dom"/>
</dbReference>
<feature type="transmembrane region" description="Helical" evidence="1">
    <location>
        <begin position="5"/>
        <end position="23"/>
    </location>
</feature>
<name>A0ABP4LLQ8_9ACTN</name>
<proteinExistence type="predicted"/>
<feature type="transmembrane region" description="Helical" evidence="1">
    <location>
        <begin position="182"/>
        <end position="206"/>
    </location>
</feature>
<evidence type="ECO:0000259" key="2">
    <source>
        <dbReference type="Pfam" id="PF02517"/>
    </source>
</evidence>
<dbReference type="RefSeq" id="WP_344504493.1">
    <property type="nucleotide sequence ID" value="NZ_BAAAQD010000010.1"/>
</dbReference>
<keyword evidence="1" id="KW-0812">Transmembrane</keyword>
<organism evidence="3 4">
    <name type="scientific">Dactylosporangium maewongense</name>
    <dbReference type="NCBI Taxonomy" id="634393"/>
    <lineage>
        <taxon>Bacteria</taxon>
        <taxon>Bacillati</taxon>
        <taxon>Actinomycetota</taxon>
        <taxon>Actinomycetes</taxon>
        <taxon>Micromonosporales</taxon>
        <taxon>Micromonosporaceae</taxon>
        <taxon>Dactylosporangium</taxon>
    </lineage>
</organism>
<accession>A0ABP4LLQ8</accession>
<evidence type="ECO:0000313" key="3">
    <source>
        <dbReference type="EMBL" id="GAA1526998.1"/>
    </source>
</evidence>
<keyword evidence="1" id="KW-0472">Membrane</keyword>
<dbReference type="Proteomes" id="UP001501470">
    <property type="component" value="Unassembled WGS sequence"/>
</dbReference>
<keyword evidence="1" id="KW-1133">Transmembrane helix</keyword>
<dbReference type="EMBL" id="BAAAQD010000010">
    <property type="protein sequence ID" value="GAA1526998.1"/>
    <property type="molecule type" value="Genomic_DNA"/>
</dbReference>
<feature type="transmembrane region" description="Helical" evidence="1">
    <location>
        <begin position="101"/>
        <end position="119"/>
    </location>
</feature>
<dbReference type="Pfam" id="PF02517">
    <property type="entry name" value="Rce1-like"/>
    <property type="match status" value="1"/>
</dbReference>
<reference evidence="4" key="1">
    <citation type="journal article" date="2019" name="Int. J. Syst. Evol. Microbiol.">
        <title>The Global Catalogue of Microorganisms (GCM) 10K type strain sequencing project: providing services to taxonomists for standard genome sequencing and annotation.</title>
        <authorList>
            <consortium name="The Broad Institute Genomics Platform"/>
            <consortium name="The Broad Institute Genome Sequencing Center for Infectious Disease"/>
            <person name="Wu L."/>
            <person name="Ma J."/>
        </authorList>
    </citation>
    <scope>NUCLEOTIDE SEQUENCE [LARGE SCALE GENOMIC DNA]</scope>
    <source>
        <strain evidence="4">JCM 15933</strain>
    </source>
</reference>
<feature type="transmembrane region" description="Helical" evidence="1">
    <location>
        <begin position="66"/>
        <end position="89"/>
    </location>
</feature>
<sequence>MRVRLAAEFGLVFFVLIAVYAVAAPPGGPIPVLLLLAVVAVLYLRRQPGFDRRDLWRPGALPARDVWRPMLALWCATAVAMTGLVAWLAPDRLFDLPRERPLLWAAIVVFYPLASVYPQELLYRAFLLHRYAPLFPSPAAAALAGALAFGFAHIIFGNVLAVVLTLAGGWLFARRYQQTRSLFVVSVEHAAYGLLIFTVGLGGFFYHGA</sequence>
<comment type="caution">
    <text evidence="3">The sequence shown here is derived from an EMBL/GenBank/DDBJ whole genome shotgun (WGS) entry which is preliminary data.</text>
</comment>
<evidence type="ECO:0000313" key="4">
    <source>
        <dbReference type="Proteomes" id="UP001501470"/>
    </source>
</evidence>
<feature type="domain" description="CAAX prenyl protease 2/Lysostaphin resistance protein A-like" evidence="2">
    <location>
        <begin position="104"/>
        <end position="192"/>
    </location>
</feature>
<evidence type="ECO:0000256" key="1">
    <source>
        <dbReference type="SAM" id="Phobius"/>
    </source>
</evidence>
<feature type="transmembrane region" description="Helical" evidence="1">
    <location>
        <begin position="131"/>
        <end position="149"/>
    </location>
</feature>
<gene>
    <name evidence="3" type="ORF">GCM10009827_049910</name>
</gene>
<keyword evidence="4" id="KW-1185">Reference proteome</keyword>
<protein>
    <recommendedName>
        <fullName evidence="2">CAAX prenyl protease 2/Lysostaphin resistance protein A-like domain-containing protein</fullName>
    </recommendedName>
</protein>